<reference evidence="5" key="1">
    <citation type="submission" date="2020-01" db="EMBL/GenBank/DDBJ databases">
        <authorList>
            <person name="Richard D."/>
        </authorList>
    </citation>
    <scope>NUCLEOTIDE SEQUENCE</scope>
    <source>
        <strain evidence="5">JP541</strain>
    </source>
</reference>
<dbReference type="CDD" id="cd07377">
    <property type="entry name" value="WHTH_GntR"/>
    <property type="match status" value="1"/>
</dbReference>
<dbReference type="PANTHER" id="PTHR38445:SF7">
    <property type="entry name" value="GNTR-FAMILY TRANSCRIPTIONAL REGULATOR"/>
    <property type="match status" value="1"/>
</dbReference>
<dbReference type="SMART" id="SM00345">
    <property type="entry name" value="HTH_GNTR"/>
    <property type="match status" value="1"/>
</dbReference>
<evidence type="ECO:0000256" key="2">
    <source>
        <dbReference type="ARBA" id="ARBA00023125"/>
    </source>
</evidence>
<feature type="non-terminal residue" evidence="5">
    <location>
        <position position="1"/>
    </location>
</feature>
<evidence type="ECO:0000256" key="3">
    <source>
        <dbReference type="ARBA" id="ARBA00023163"/>
    </source>
</evidence>
<evidence type="ECO:0000259" key="4">
    <source>
        <dbReference type="PROSITE" id="PS50949"/>
    </source>
</evidence>
<proteinExistence type="predicted"/>
<dbReference type="SUPFAM" id="SSF46785">
    <property type="entry name" value="Winged helix' DNA-binding domain"/>
    <property type="match status" value="1"/>
</dbReference>
<organism evidence="5 6">
    <name type="scientific">Xanthomonas citri pv. citri</name>
    <dbReference type="NCBI Taxonomy" id="611301"/>
    <lineage>
        <taxon>Bacteria</taxon>
        <taxon>Pseudomonadati</taxon>
        <taxon>Pseudomonadota</taxon>
        <taxon>Gammaproteobacteria</taxon>
        <taxon>Lysobacterales</taxon>
        <taxon>Lysobacteraceae</taxon>
        <taxon>Xanthomonas</taxon>
    </lineage>
</organism>
<gene>
    <name evidence="5" type="ORF">GUH15_08870</name>
</gene>
<sequence>RQPVYEQIIVQMERFILSGALKAGDQIPSVRNVALTHSINPRTILKAYSDLDTKGLIQSIPGKGYFVCRDALEVLEKKNMDRLQTLSTVLSE</sequence>
<comment type="caution">
    <text evidence="5">The sequence shown here is derived from an EMBL/GenBank/DDBJ whole genome shotgun (WGS) entry which is preliminary data.</text>
</comment>
<dbReference type="GO" id="GO:0003700">
    <property type="term" value="F:DNA-binding transcription factor activity"/>
    <property type="evidence" value="ECO:0007669"/>
    <property type="project" value="InterPro"/>
</dbReference>
<protein>
    <submittedName>
        <fullName evidence="5">GntR family transcriptional regulator</fullName>
    </submittedName>
</protein>
<dbReference type="InterPro" id="IPR000524">
    <property type="entry name" value="Tscrpt_reg_HTH_GntR"/>
</dbReference>
<dbReference type="InterPro" id="IPR036390">
    <property type="entry name" value="WH_DNA-bd_sf"/>
</dbReference>
<keyword evidence="3" id="KW-0804">Transcription</keyword>
<feature type="non-terminal residue" evidence="5">
    <location>
        <position position="92"/>
    </location>
</feature>
<dbReference type="AlphaFoldDB" id="A0A8I0L1T6"/>
<evidence type="ECO:0000256" key="1">
    <source>
        <dbReference type="ARBA" id="ARBA00023015"/>
    </source>
</evidence>
<dbReference type="Pfam" id="PF00392">
    <property type="entry name" value="GntR"/>
    <property type="match status" value="1"/>
</dbReference>
<dbReference type="Gene3D" id="1.10.10.10">
    <property type="entry name" value="Winged helix-like DNA-binding domain superfamily/Winged helix DNA-binding domain"/>
    <property type="match status" value="1"/>
</dbReference>
<keyword evidence="1" id="KW-0805">Transcription regulation</keyword>
<dbReference type="PROSITE" id="PS50949">
    <property type="entry name" value="HTH_GNTR"/>
    <property type="match status" value="1"/>
</dbReference>
<evidence type="ECO:0000313" key="6">
    <source>
        <dbReference type="Proteomes" id="UP000653002"/>
    </source>
</evidence>
<dbReference type="EMBL" id="JAABFR010000592">
    <property type="protein sequence ID" value="MBD4336160.1"/>
    <property type="molecule type" value="Genomic_DNA"/>
</dbReference>
<dbReference type="Proteomes" id="UP000653002">
    <property type="component" value="Unassembled WGS sequence"/>
</dbReference>
<keyword evidence="2" id="KW-0238">DNA-binding</keyword>
<dbReference type="GO" id="GO:0003677">
    <property type="term" value="F:DNA binding"/>
    <property type="evidence" value="ECO:0007669"/>
    <property type="project" value="UniProtKB-KW"/>
</dbReference>
<dbReference type="PANTHER" id="PTHR38445">
    <property type="entry name" value="HTH-TYPE TRANSCRIPTIONAL REPRESSOR YTRA"/>
    <property type="match status" value="1"/>
</dbReference>
<feature type="domain" description="HTH gntR-type" evidence="4">
    <location>
        <begin position="2"/>
        <end position="70"/>
    </location>
</feature>
<evidence type="ECO:0000313" key="5">
    <source>
        <dbReference type="EMBL" id="MBD4336160.1"/>
    </source>
</evidence>
<dbReference type="InterPro" id="IPR036388">
    <property type="entry name" value="WH-like_DNA-bd_sf"/>
</dbReference>
<accession>A0A8I0L1T6</accession>
<name>A0A8I0L1T6_XANCI</name>